<comment type="similarity">
    <text evidence="3">Belongs to the UTP5 family.</text>
</comment>
<evidence type="ECO:0000313" key="6">
    <source>
        <dbReference type="Proteomes" id="UP000887572"/>
    </source>
</evidence>
<sequence>MKPFFPWGRNVRGRNVLGAETAGPKGRGRNVGAETAGPKRPVPFDDLLVTQFGNPAVDLIMANSSQKAMDRSEAKTNGTTEQEGLQNKASAQPKLDSQAVLLTQTIRSHDTALFSSMVARMGRNWPTINLTIKELPTSEVLPLMRMIDQHLRQHGKEIKNLDLWLSWVNKILHVHSGYLTTVPDLTSHIGLIAEWMERRVQHLDKLFQLQGKLSFMLSSLPSQSEQWRARDEPPMMVFGADESQMIDQD</sequence>
<accession>A0A914HWM2</accession>
<name>A0A914HWM2_GLORO</name>
<evidence type="ECO:0000259" key="5">
    <source>
        <dbReference type="Pfam" id="PF04003"/>
    </source>
</evidence>
<proteinExistence type="inferred from homology"/>
<keyword evidence="2" id="KW-0539">Nucleus</keyword>
<organism evidence="6 7">
    <name type="scientific">Globodera rostochiensis</name>
    <name type="common">Golden nematode worm</name>
    <name type="synonym">Heterodera rostochiensis</name>
    <dbReference type="NCBI Taxonomy" id="31243"/>
    <lineage>
        <taxon>Eukaryota</taxon>
        <taxon>Metazoa</taxon>
        <taxon>Ecdysozoa</taxon>
        <taxon>Nematoda</taxon>
        <taxon>Chromadorea</taxon>
        <taxon>Rhabditida</taxon>
        <taxon>Tylenchina</taxon>
        <taxon>Tylenchomorpha</taxon>
        <taxon>Tylenchoidea</taxon>
        <taxon>Heteroderidae</taxon>
        <taxon>Heteroderinae</taxon>
        <taxon>Globodera</taxon>
    </lineage>
</organism>
<feature type="compositionally biased region" description="Polar residues" evidence="4">
    <location>
        <begin position="75"/>
        <end position="90"/>
    </location>
</feature>
<dbReference type="Proteomes" id="UP000887572">
    <property type="component" value="Unplaced"/>
</dbReference>
<evidence type="ECO:0000256" key="4">
    <source>
        <dbReference type="SAM" id="MobiDB-lite"/>
    </source>
</evidence>
<dbReference type="GO" id="GO:0005730">
    <property type="term" value="C:nucleolus"/>
    <property type="evidence" value="ECO:0007669"/>
    <property type="project" value="TreeGrafter"/>
</dbReference>
<evidence type="ECO:0000256" key="2">
    <source>
        <dbReference type="ARBA" id="ARBA00023242"/>
    </source>
</evidence>
<dbReference type="GO" id="GO:0000462">
    <property type="term" value="P:maturation of SSU-rRNA from tricistronic rRNA transcript (SSU-rRNA, 5.8S rRNA, LSU-rRNA)"/>
    <property type="evidence" value="ECO:0007669"/>
    <property type="project" value="TreeGrafter"/>
</dbReference>
<dbReference type="WBParaSite" id="Gr19_v10_g4829.t1">
    <property type="protein sequence ID" value="Gr19_v10_g4829.t1"/>
    <property type="gene ID" value="Gr19_v10_g4829"/>
</dbReference>
<feature type="region of interest" description="Disordered" evidence="4">
    <location>
        <begin position="18"/>
        <end position="39"/>
    </location>
</feature>
<evidence type="ECO:0000256" key="3">
    <source>
        <dbReference type="ARBA" id="ARBA00038335"/>
    </source>
</evidence>
<dbReference type="InterPro" id="IPR052414">
    <property type="entry name" value="U3_snoRNA-assoc_WDR"/>
</dbReference>
<comment type="subcellular location">
    <subcellularLocation>
        <location evidence="1">Nucleus</location>
    </subcellularLocation>
</comment>
<reference evidence="7" key="1">
    <citation type="submission" date="2022-11" db="UniProtKB">
        <authorList>
            <consortium name="WormBaseParasite"/>
        </authorList>
    </citation>
    <scope>IDENTIFICATION</scope>
</reference>
<keyword evidence="6" id="KW-1185">Reference proteome</keyword>
<dbReference type="Pfam" id="PF04003">
    <property type="entry name" value="Utp12"/>
    <property type="match status" value="1"/>
</dbReference>
<evidence type="ECO:0000256" key="1">
    <source>
        <dbReference type="ARBA" id="ARBA00004123"/>
    </source>
</evidence>
<feature type="domain" description="Small-subunit processome Utp12" evidence="5">
    <location>
        <begin position="127"/>
        <end position="217"/>
    </location>
</feature>
<feature type="region of interest" description="Disordered" evidence="4">
    <location>
        <begin position="65"/>
        <end position="93"/>
    </location>
</feature>
<dbReference type="PANTHER" id="PTHR44267">
    <property type="entry name" value="WD REPEAT-CONTAINING PROTEIN 43"/>
    <property type="match status" value="1"/>
</dbReference>
<dbReference type="PANTHER" id="PTHR44267:SF1">
    <property type="entry name" value="WD REPEAT-CONTAINING PROTEIN 43"/>
    <property type="match status" value="1"/>
</dbReference>
<evidence type="ECO:0000313" key="7">
    <source>
        <dbReference type="WBParaSite" id="Gr19_v10_g4829.t1"/>
    </source>
</evidence>
<dbReference type="InterPro" id="IPR007148">
    <property type="entry name" value="SSU_processome_Utp12"/>
</dbReference>
<protein>
    <submittedName>
        <fullName evidence="7">Small-subunit processome Utp12 domain-containing protein</fullName>
    </submittedName>
</protein>
<dbReference type="AlphaFoldDB" id="A0A914HWM2"/>